<accession>A0A3P7N4J2</accession>
<reference evidence="2 3" key="1">
    <citation type="submission" date="2018-11" db="EMBL/GenBank/DDBJ databases">
        <authorList>
            <consortium name="Pathogen Informatics"/>
        </authorList>
    </citation>
    <scope>NUCLEOTIDE SEQUENCE [LARGE SCALE GENOMIC DNA]</scope>
</reference>
<protein>
    <recommendedName>
        <fullName evidence="1">Fibronectin type-III domain-containing protein</fullName>
    </recommendedName>
</protein>
<dbReference type="InterPro" id="IPR057131">
    <property type="entry name" value="Fn3_nem"/>
</dbReference>
<gene>
    <name evidence="2" type="ORF">CGOC_LOCUS13427</name>
</gene>
<name>A0A3P7N4J2_CYLGO</name>
<keyword evidence="3" id="KW-1185">Reference proteome</keyword>
<evidence type="ECO:0000313" key="3">
    <source>
        <dbReference type="Proteomes" id="UP000271889"/>
    </source>
</evidence>
<sequence>MSAQKVEQGNPPFVTWQLATKRDIKVDGTVTSLTLDVAEDQDFGIQVCAILTTHRKRPKFGLIRVTPFQCTSCKNQPTLAVGRCGECGRIEGTTVSDGSWKDIVRDTGKVARKEKAQIVPQTIVPQTVFRMETDLLVNGHPRVSGTNTSIAHTNN</sequence>
<dbReference type="EMBL" id="UYRV01131326">
    <property type="protein sequence ID" value="VDN37274.1"/>
    <property type="molecule type" value="Genomic_DNA"/>
</dbReference>
<dbReference type="Proteomes" id="UP000271889">
    <property type="component" value="Unassembled WGS sequence"/>
</dbReference>
<organism evidence="2 3">
    <name type="scientific">Cylicostephanus goldi</name>
    <name type="common">Nematode worm</name>
    <dbReference type="NCBI Taxonomy" id="71465"/>
    <lineage>
        <taxon>Eukaryota</taxon>
        <taxon>Metazoa</taxon>
        <taxon>Ecdysozoa</taxon>
        <taxon>Nematoda</taxon>
        <taxon>Chromadorea</taxon>
        <taxon>Rhabditida</taxon>
        <taxon>Rhabditina</taxon>
        <taxon>Rhabditomorpha</taxon>
        <taxon>Strongyloidea</taxon>
        <taxon>Strongylidae</taxon>
        <taxon>Cylicostephanus</taxon>
    </lineage>
</organism>
<evidence type="ECO:0000259" key="1">
    <source>
        <dbReference type="Pfam" id="PF24221"/>
    </source>
</evidence>
<feature type="domain" description="Fibronectin type-III" evidence="1">
    <location>
        <begin position="7"/>
        <end position="90"/>
    </location>
</feature>
<dbReference type="AlphaFoldDB" id="A0A3P7N4J2"/>
<dbReference type="OrthoDB" id="5866024at2759"/>
<evidence type="ECO:0000313" key="2">
    <source>
        <dbReference type="EMBL" id="VDN37274.1"/>
    </source>
</evidence>
<feature type="non-terminal residue" evidence="2">
    <location>
        <position position="155"/>
    </location>
</feature>
<dbReference type="Pfam" id="PF24221">
    <property type="entry name" value="Fn3_nematode"/>
    <property type="match status" value="1"/>
</dbReference>
<proteinExistence type="predicted"/>